<dbReference type="GO" id="GO:0016757">
    <property type="term" value="F:glycosyltransferase activity"/>
    <property type="evidence" value="ECO:0007669"/>
    <property type="project" value="InterPro"/>
</dbReference>
<dbReference type="RefSeq" id="WP_163667185.1">
    <property type="nucleotide sequence ID" value="NZ_QZCE01000002.1"/>
</dbReference>
<dbReference type="SUPFAM" id="SSF53756">
    <property type="entry name" value="UDP-Glycosyltransferase/glycogen phosphorylase"/>
    <property type="match status" value="1"/>
</dbReference>
<protein>
    <submittedName>
        <fullName evidence="4">Glycosyltransferase WbuB</fullName>
    </submittedName>
</protein>
<evidence type="ECO:0000259" key="3">
    <source>
        <dbReference type="Pfam" id="PF13579"/>
    </source>
</evidence>
<evidence type="ECO:0000256" key="1">
    <source>
        <dbReference type="ARBA" id="ARBA00022679"/>
    </source>
</evidence>
<dbReference type="Gene3D" id="3.40.50.2000">
    <property type="entry name" value="Glycogen Phosphorylase B"/>
    <property type="match status" value="2"/>
</dbReference>
<dbReference type="CDD" id="cd03794">
    <property type="entry name" value="GT4_WbuB-like"/>
    <property type="match status" value="1"/>
</dbReference>
<name>A0A6M0SB98_9CYAN</name>
<dbReference type="GO" id="GO:0009103">
    <property type="term" value="P:lipopolysaccharide biosynthetic process"/>
    <property type="evidence" value="ECO:0007669"/>
    <property type="project" value="TreeGrafter"/>
</dbReference>
<feature type="domain" description="Glycosyltransferase subfamily 4-like N-terminal" evidence="3">
    <location>
        <begin position="47"/>
        <end position="221"/>
    </location>
</feature>
<dbReference type="Pfam" id="PF00534">
    <property type="entry name" value="Glycos_transf_1"/>
    <property type="match status" value="1"/>
</dbReference>
<sequence>MVPGKLYPPTQAVSFDDQSDVQSTQQTVKLVTQFFAPDYAATGQLLDELVRQLAKQGMPVEVFTGQPGYAYGKAEAPRREKAHNLDIHRSRMTQLWSNRLRGKALNGLLFVIRAFLHLLHHGWQKDRVLLLTTAPPFLPVVGYLISLLFNTPYVVILYDLYPDIAVELGVVDYDHPVAKLWRWVNQRVWRRAKALIVLSPSMKDRVVGHCPDIADRVEVIHSWADPDLIKPLEKKDNWFARKHGLVDTFTVLYSGNMGRCHDIKTIFEAAKLLRNEPIKFVCIGGGAKRKTLIEDVKAEGLEENFLFLPYQDKQHLPYSMTACDVSLVSVSEGMESLVAPSKLYPALAAGRPIAVICPEGTYLDELVNGNGYGSAFRNGSSQELAQFLRQLASDHMLISLMGRQARQDIETYFTPKVIGKQYQELLVMIPDRNG</sequence>
<evidence type="ECO:0000313" key="4">
    <source>
        <dbReference type="EMBL" id="NEZ65789.1"/>
    </source>
</evidence>
<reference evidence="4 5" key="1">
    <citation type="journal article" date="2020" name="Microb. Ecol.">
        <title>Ecogenomics of the Marine Benthic Filamentous Cyanobacterium Adonisia.</title>
        <authorList>
            <person name="Walter J.M."/>
            <person name="Coutinho F.H."/>
            <person name="Leomil L."/>
            <person name="Hargreaves P.I."/>
            <person name="Campeao M.E."/>
            <person name="Vieira V.V."/>
            <person name="Silva B.S."/>
            <person name="Fistarol G.O."/>
            <person name="Salomon P.S."/>
            <person name="Sawabe T."/>
            <person name="Mino S."/>
            <person name="Hosokawa M."/>
            <person name="Miyashita H."/>
            <person name="Maruyama F."/>
            <person name="van Verk M.C."/>
            <person name="Dutilh B.E."/>
            <person name="Thompson C.C."/>
            <person name="Thompson F.L."/>
        </authorList>
    </citation>
    <scope>NUCLEOTIDE SEQUENCE [LARGE SCALE GENOMIC DNA]</scope>
    <source>
        <strain evidence="4 5">CCMR0082</strain>
    </source>
</reference>
<dbReference type="InterPro" id="IPR001296">
    <property type="entry name" value="Glyco_trans_1"/>
</dbReference>
<dbReference type="AlphaFoldDB" id="A0A6M0SB98"/>
<feature type="domain" description="Glycosyl transferase family 1" evidence="2">
    <location>
        <begin position="243"/>
        <end position="407"/>
    </location>
</feature>
<dbReference type="Pfam" id="PF13579">
    <property type="entry name" value="Glyco_trans_4_4"/>
    <property type="match status" value="1"/>
</dbReference>
<evidence type="ECO:0000259" key="2">
    <source>
        <dbReference type="Pfam" id="PF00534"/>
    </source>
</evidence>
<dbReference type="EMBL" id="QZCE01000002">
    <property type="protein sequence ID" value="NEZ65789.1"/>
    <property type="molecule type" value="Genomic_DNA"/>
</dbReference>
<dbReference type="PANTHER" id="PTHR46401:SF2">
    <property type="entry name" value="GLYCOSYLTRANSFERASE WBBK-RELATED"/>
    <property type="match status" value="1"/>
</dbReference>
<dbReference type="Proteomes" id="UP000473574">
    <property type="component" value="Unassembled WGS sequence"/>
</dbReference>
<organism evidence="4 5">
    <name type="scientific">Adonisia turfae CCMR0082</name>
    <dbReference type="NCBI Taxonomy" id="2304604"/>
    <lineage>
        <taxon>Bacteria</taxon>
        <taxon>Bacillati</taxon>
        <taxon>Cyanobacteriota</taxon>
        <taxon>Adonisia</taxon>
        <taxon>Adonisia turfae</taxon>
    </lineage>
</organism>
<comment type="caution">
    <text evidence="4">The sequence shown here is derived from an EMBL/GenBank/DDBJ whole genome shotgun (WGS) entry which is preliminary data.</text>
</comment>
<evidence type="ECO:0000313" key="5">
    <source>
        <dbReference type="Proteomes" id="UP000473574"/>
    </source>
</evidence>
<dbReference type="PANTHER" id="PTHR46401">
    <property type="entry name" value="GLYCOSYLTRANSFERASE WBBK-RELATED"/>
    <property type="match status" value="1"/>
</dbReference>
<gene>
    <name evidence="4" type="ORF">D0962_24035</name>
</gene>
<keyword evidence="1 4" id="KW-0808">Transferase</keyword>
<accession>A0A6M0SB98</accession>
<proteinExistence type="predicted"/>
<dbReference type="InterPro" id="IPR028098">
    <property type="entry name" value="Glyco_trans_4-like_N"/>
</dbReference>